<evidence type="ECO:0008006" key="2">
    <source>
        <dbReference type="Google" id="ProtNLM"/>
    </source>
</evidence>
<dbReference type="EMBL" id="MT141726">
    <property type="protein sequence ID" value="QJA69666.1"/>
    <property type="molecule type" value="Genomic_DNA"/>
</dbReference>
<protein>
    <recommendedName>
        <fullName evidence="2">Tail protein</fullName>
    </recommendedName>
</protein>
<reference evidence="1" key="1">
    <citation type="submission" date="2020-03" db="EMBL/GenBank/DDBJ databases">
        <title>The deep terrestrial virosphere.</title>
        <authorList>
            <person name="Holmfeldt K."/>
            <person name="Nilsson E."/>
            <person name="Simone D."/>
            <person name="Lopez-Fernandez M."/>
            <person name="Wu X."/>
            <person name="de Brujin I."/>
            <person name="Lundin D."/>
            <person name="Andersson A."/>
            <person name="Bertilsson S."/>
            <person name="Dopson M."/>
        </authorList>
    </citation>
    <scope>NUCLEOTIDE SEQUENCE</scope>
    <source>
        <strain evidence="1">MM415A04404</strain>
    </source>
</reference>
<name>A0A6M3JIL8_9ZZZZ</name>
<accession>A0A6M3JIL8</accession>
<gene>
    <name evidence="1" type="ORF">MM415A04404_0004</name>
</gene>
<organism evidence="1">
    <name type="scientific">viral metagenome</name>
    <dbReference type="NCBI Taxonomy" id="1070528"/>
    <lineage>
        <taxon>unclassified sequences</taxon>
        <taxon>metagenomes</taxon>
        <taxon>organismal metagenomes</taxon>
    </lineage>
</organism>
<dbReference type="AlphaFoldDB" id="A0A6M3JIL8"/>
<evidence type="ECO:0000313" key="1">
    <source>
        <dbReference type="EMBL" id="QJA69666.1"/>
    </source>
</evidence>
<sequence length="387" mass="42570">MPFPYTFPITFDIEQQVSRRAQSDIEVKLYDRDLTTPVLVDNLTEKVQGLEFSTRLPGGFHICSFKLKADLPKAWTWISQYAFYRIVITDGKKTLFEGRLEDIELGAGNAGATAYGYFANLTDYPYRTAYNAVASVVIKAVLTAACTQISADQTHIDATDVTITSGADASYLDIYPNQIVDKLSAFSDSTKGQWDFAIWEDRIAYLTKRAVSSVNWGVNLGDLASFKLKHRAGDMWNSVYAVYDAGGLARTADADDTASQAKYGLTRQYVVPNLGTVAAAAAQGNRDGWLESHKDIWPKLEDITLGPTVFDSNGVPYPSSWVRAGEVIRIKDLVPATGQLDTVTRDALRTFFIVETNYNADTGENSLVVETESADLDAILARSLEGV</sequence>
<proteinExistence type="predicted"/>